<evidence type="ECO:0000313" key="2">
    <source>
        <dbReference type="EMBL" id="KAK9890354.1"/>
    </source>
</evidence>
<gene>
    <name evidence="2" type="ORF">WA026_010449</name>
</gene>
<feature type="transmembrane region" description="Helical" evidence="1">
    <location>
        <begin position="105"/>
        <end position="128"/>
    </location>
</feature>
<comment type="caution">
    <text evidence="2">The sequence shown here is derived from an EMBL/GenBank/DDBJ whole genome shotgun (WGS) entry which is preliminary data.</text>
</comment>
<dbReference type="AlphaFoldDB" id="A0AAW1VEB6"/>
<evidence type="ECO:0000313" key="3">
    <source>
        <dbReference type="Proteomes" id="UP001431783"/>
    </source>
</evidence>
<name>A0AAW1VEB6_9CUCU</name>
<organism evidence="2 3">
    <name type="scientific">Henosepilachna vigintioctopunctata</name>
    <dbReference type="NCBI Taxonomy" id="420089"/>
    <lineage>
        <taxon>Eukaryota</taxon>
        <taxon>Metazoa</taxon>
        <taxon>Ecdysozoa</taxon>
        <taxon>Arthropoda</taxon>
        <taxon>Hexapoda</taxon>
        <taxon>Insecta</taxon>
        <taxon>Pterygota</taxon>
        <taxon>Neoptera</taxon>
        <taxon>Endopterygota</taxon>
        <taxon>Coleoptera</taxon>
        <taxon>Polyphaga</taxon>
        <taxon>Cucujiformia</taxon>
        <taxon>Coccinelloidea</taxon>
        <taxon>Coccinellidae</taxon>
        <taxon>Epilachninae</taxon>
        <taxon>Epilachnini</taxon>
        <taxon>Henosepilachna</taxon>
    </lineage>
</organism>
<accession>A0AAW1VEB6</accession>
<dbReference type="EMBL" id="JARQZJ010000125">
    <property type="protein sequence ID" value="KAK9890354.1"/>
    <property type="molecule type" value="Genomic_DNA"/>
</dbReference>
<keyword evidence="1" id="KW-1133">Transmembrane helix</keyword>
<reference evidence="2 3" key="1">
    <citation type="submission" date="2023-03" db="EMBL/GenBank/DDBJ databases">
        <title>Genome insight into feeding habits of ladybird beetles.</title>
        <authorList>
            <person name="Li H.-S."/>
            <person name="Huang Y.-H."/>
            <person name="Pang H."/>
        </authorList>
    </citation>
    <scope>NUCLEOTIDE SEQUENCE [LARGE SCALE GENOMIC DNA]</scope>
    <source>
        <strain evidence="2">SYSU_2023b</strain>
        <tissue evidence="2">Whole body</tissue>
    </source>
</reference>
<sequence length="133" mass="15591">MKLKSQIQSKLMYFQSMESEILLNHSFFKKRKTLDVTGNFSKVYYMEKSITNCYSMDFSTRIFKQFCLKCDIISTIDYLQINLVLNRPPQTLDTIYTLSCSILKYVLYLVKLAHNAINISTSIIFVILRDSNL</sequence>
<protein>
    <submittedName>
        <fullName evidence="2">Uncharacterized protein</fullName>
    </submittedName>
</protein>
<proteinExistence type="predicted"/>
<keyword evidence="1" id="KW-0472">Membrane</keyword>
<evidence type="ECO:0000256" key="1">
    <source>
        <dbReference type="SAM" id="Phobius"/>
    </source>
</evidence>
<dbReference type="Proteomes" id="UP001431783">
    <property type="component" value="Unassembled WGS sequence"/>
</dbReference>
<keyword evidence="1" id="KW-0812">Transmembrane</keyword>
<keyword evidence="3" id="KW-1185">Reference proteome</keyword>